<organism evidence="2 3">
    <name type="scientific">Symbiodinium necroappetens</name>
    <dbReference type="NCBI Taxonomy" id="1628268"/>
    <lineage>
        <taxon>Eukaryota</taxon>
        <taxon>Sar</taxon>
        <taxon>Alveolata</taxon>
        <taxon>Dinophyceae</taxon>
        <taxon>Suessiales</taxon>
        <taxon>Symbiodiniaceae</taxon>
        <taxon>Symbiodinium</taxon>
    </lineage>
</organism>
<dbReference type="OrthoDB" id="445491at2759"/>
<accession>A0A812W863</accession>
<sequence length="642" mass="69206">METSGDGSEERGPDPTVEPVAPGVQLDQAELEVEARGTGEQLRMAEDEVLEPPYGEPEPVEPNPADVSPGPAEGAQPEADEGEPRGEETLASLRHPETVSAAPVEESPESWGHSESRQSEESSRLQQLTSVLETLVQGQQALNNRLERVEEVRSSHSWRSAESSQGLGWVDQTALDRWYTEATARAAASGHRDASMYIAGRLDGGHRGLKSEAQALQDRAAQQRSEAQALQDRASQQRSEAQALQDRALQQRSEAQGVGRKRGVEEAKLAGGGSESSAAVSTATKATLSVGGDSSVTEELVGATVAPTPQPTLPSGTKLQVRIDGQLRDVVVNENGGLETGPAQYYIGSLRNASPPGTRSSSGEHPSLQEPSRHITELPASAEPRQRSQGAVLAGDWLAAVAPLMRQLSSSAQTWWAQNLREAEDHYERWLRATPQQRLQVKASAMAKSFDAGKYCLVEQRGVQLLLKAVPDSFRTDLIATRTLAVNAIIFAILCRWQPGGKLERAQVLDYLVHPEASSSVEETVEGIRKWRRMVLRASELGAVLPDSSLLLKGLDSLTQPGLGDHPVVSFRVAAYRNESGVDFAPTQAKVAELAEYLLAEYEALSIQEDPRAQGPKRPRAATAKAAAAKVEAKAGRLGWCW</sequence>
<protein>
    <submittedName>
        <fullName evidence="2">Uncharacterized protein</fullName>
    </submittedName>
</protein>
<proteinExistence type="predicted"/>
<feature type="region of interest" description="Disordered" evidence="1">
    <location>
        <begin position="1"/>
        <end position="127"/>
    </location>
</feature>
<comment type="caution">
    <text evidence="2">The sequence shown here is derived from an EMBL/GenBank/DDBJ whole genome shotgun (WGS) entry which is preliminary data.</text>
</comment>
<feature type="region of interest" description="Disordered" evidence="1">
    <location>
        <begin position="347"/>
        <end position="373"/>
    </location>
</feature>
<dbReference type="AlphaFoldDB" id="A0A812W863"/>
<feature type="compositionally biased region" description="Low complexity" evidence="1">
    <location>
        <begin position="241"/>
        <end position="252"/>
    </location>
</feature>
<evidence type="ECO:0000313" key="3">
    <source>
        <dbReference type="Proteomes" id="UP000601435"/>
    </source>
</evidence>
<feature type="compositionally biased region" description="Polar residues" evidence="1">
    <location>
        <begin position="225"/>
        <end position="240"/>
    </location>
</feature>
<feature type="compositionally biased region" description="Polar residues" evidence="1">
    <location>
        <begin position="351"/>
        <end position="364"/>
    </location>
</feature>
<feature type="compositionally biased region" description="Basic and acidic residues" evidence="1">
    <location>
        <begin position="112"/>
        <end position="123"/>
    </location>
</feature>
<evidence type="ECO:0000256" key="1">
    <source>
        <dbReference type="SAM" id="MobiDB-lite"/>
    </source>
</evidence>
<evidence type="ECO:0000313" key="2">
    <source>
        <dbReference type="EMBL" id="CAE7662307.1"/>
    </source>
</evidence>
<reference evidence="2" key="1">
    <citation type="submission" date="2021-02" db="EMBL/GenBank/DDBJ databases">
        <authorList>
            <person name="Dougan E. K."/>
            <person name="Rhodes N."/>
            <person name="Thang M."/>
            <person name="Chan C."/>
        </authorList>
    </citation>
    <scope>NUCLEOTIDE SEQUENCE</scope>
</reference>
<feature type="compositionally biased region" description="Low complexity" evidence="1">
    <location>
        <begin position="214"/>
        <end position="224"/>
    </location>
</feature>
<keyword evidence="3" id="KW-1185">Reference proteome</keyword>
<gene>
    <name evidence="2" type="ORF">SNEC2469_LOCUS18842</name>
</gene>
<name>A0A812W863_9DINO</name>
<dbReference type="Proteomes" id="UP000601435">
    <property type="component" value="Unassembled WGS sequence"/>
</dbReference>
<feature type="region of interest" description="Disordered" evidence="1">
    <location>
        <begin position="214"/>
        <end position="280"/>
    </location>
</feature>
<dbReference type="EMBL" id="CAJNJA010031947">
    <property type="protein sequence ID" value="CAE7662307.1"/>
    <property type="molecule type" value="Genomic_DNA"/>
</dbReference>